<name>A0A8X6IZK9_NEPPI</name>
<proteinExistence type="predicted"/>
<dbReference type="PROSITE" id="PS50292">
    <property type="entry name" value="PEROXIDASE_3"/>
    <property type="match status" value="1"/>
</dbReference>
<dbReference type="PANTHER" id="PTHR11475">
    <property type="entry name" value="OXIDASE/PEROXIDASE"/>
    <property type="match status" value="1"/>
</dbReference>
<evidence type="ECO:0000256" key="1">
    <source>
        <dbReference type="ARBA" id="ARBA00004613"/>
    </source>
</evidence>
<dbReference type="InterPro" id="IPR019791">
    <property type="entry name" value="Haem_peroxidase_animal"/>
</dbReference>
<dbReference type="OrthoDB" id="6430901at2759"/>
<keyword evidence="6" id="KW-1185">Reference proteome</keyword>
<dbReference type="PANTHER" id="PTHR11475:SF4">
    <property type="entry name" value="CHORION PEROXIDASE"/>
    <property type="match status" value="1"/>
</dbReference>
<organism evidence="5 6">
    <name type="scientific">Nephila pilipes</name>
    <name type="common">Giant wood spider</name>
    <name type="synonym">Nephila maculata</name>
    <dbReference type="NCBI Taxonomy" id="299642"/>
    <lineage>
        <taxon>Eukaryota</taxon>
        <taxon>Metazoa</taxon>
        <taxon>Ecdysozoa</taxon>
        <taxon>Arthropoda</taxon>
        <taxon>Chelicerata</taxon>
        <taxon>Arachnida</taxon>
        <taxon>Araneae</taxon>
        <taxon>Araneomorphae</taxon>
        <taxon>Entelegynae</taxon>
        <taxon>Araneoidea</taxon>
        <taxon>Nephilidae</taxon>
        <taxon>Nephila</taxon>
    </lineage>
</organism>
<keyword evidence="4" id="KW-0325">Glycoprotein</keyword>
<dbReference type="GO" id="GO:0005576">
    <property type="term" value="C:extracellular region"/>
    <property type="evidence" value="ECO:0007669"/>
    <property type="project" value="UniProtKB-SubCell"/>
</dbReference>
<sequence length="133" mass="15580">MFCCSISFVKEKKIFQNFLHFRSIEDIDLLPGALGEYHMEGSWVGPTYTCLISRQFLALRKGDRFWFENPNQPGSFTKDQLKEIYRSSLARILCDNSDDLHMVQKYPFLLPSDENPVLLCEEIPKVNLNQWKV</sequence>
<comment type="caution">
    <text evidence="5">The sequence shown here is derived from an EMBL/GenBank/DDBJ whole genome shotgun (WGS) entry which is preliminary data.</text>
</comment>
<evidence type="ECO:0000256" key="3">
    <source>
        <dbReference type="ARBA" id="ARBA00022559"/>
    </source>
</evidence>
<dbReference type="GO" id="GO:0006979">
    <property type="term" value="P:response to oxidative stress"/>
    <property type="evidence" value="ECO:0007669"/>
    <property type="project" value="InterPro"/>
</dbReference>
<dbReference type="InterPro" id="IPR037120">
    <property type="entry name" value="Haem_peroxidase_sf_animal"/>
</dbReference>
<dbReference type="Pfam" id="PF03098">
    <property type="entry name" value="An_peroxidase"/>
    <property type="match status" value="1"/>
</dbReference>
<evidence type="ECO:0000313" key="5">
    <source>
        <dbReference type="EMBL" id="GFS67768.1"/>
    </source>
</evidence>
<dbReference type="GO" id="GO:0020037">
    <property type="term" value="F:heme binding"/>
    <property type="evidence" value="ECO:0007669"/>
    <property type="project" value="InterPro"/>
</dbReference>
<protein>
    <submittedName>
        <fullName evidence="5">Peroxidase</fullName>
    </submittedName>
</protein>
<keyword evidence="2" id="KW-0964">Secreted</keyword>
<dbReference type="Proteomes" id="UP000887013">
    <property type="component" value="Unassembled WGS sequence"/>
</dbReference>
<gene>
    <name evidence="5" type="primary">Pxd</name>
    <name evidence="5" type="ORF">NPIL_249411</name>
</gene>
<evidence type="ECO:0000256" key="2">
    <source>
        <dbReference type="ARBA" id="ARBA00022525"/>
    </source>
</evidence>
<dbReference type="EMBL" id="BMAW01000167">
    <property type="protein sequence ID" value="GFS67768.1"/>
    <property type="molecule type" value="Genomic_DNA"/>
</dbReference>
<dbReference type="SUPFAM" id="SSF48113">
    <property type="entry name" value="Heme-dependent peroxidases"/>
    <property type="match status" value="1"/>
</dbReference>
<keyword evidence="3 5" id="KW-0575">Peroxidase</keyword>
<dbReference type="AlphaFoldDB" id="A0A8X6IZK9"/>
<dbReference type="GO" id="GO:0004601">
    <property type="term" value="F:peroxidase activity"/>
    <property type="evidence" value="ECO:0007669"/>
    <property type="project" value="UniProtKB-KW"/>
</dbReference>
<keyword evidence="3 5" id="KW-0560">Oxidoreductase</keyword>
<dbReference type="InterPro" id="IPR010255">
    <property type="entry name" value="Haem_peroxidase_sf"/>
</dbReference>
<comment type="subcellular location">
    <subcellularLocation>
        <location evidence="1">Secreted</location>
    </subcellularLocation>
</comment>
<accession>A0A8X6IZK9</accession>
<dbReference type="Gene3D" id="1.10.640.10">
    <property type="entry name" value="Haem peroxidase domain superfamily, animal type"/>
    <property type="match status" value="1"/>
</dbReference>
<reference evidence="5" key="1">
    <citation type="submission" date="2020-08" db="EMBL/GenBank/DDBJ databases">
        <title>Multicomponent nature underlies the extraordinary mechanical properties of spider dragline silk.</title>
        <authorList>
            <person name="Kono N."/>
            <person name="Nakamura H."/>
            <person name="Mori M."/>
            <person name="Yoshida Y."/>
            <person name="Ohtoshi R."/>
            <person name="Malay A.D."/>
            <person name="Moran D.A.P."/>
            <person name="Tomita M."/>
            <person name="Numata K."/>
            <person name="Arakawa K."/>
        </authorList>
    </citation>
    <scope>NUCLEOTIDE SEQUENCE</scope>
</reference>
<evidence type="ECO:0000313" key="6">
    <source>
        <dbReference type="Proteomes" id="UP000887013"/>
    </source>
</evidence>
<evidence type="ECO:0000256" key="4">
    <source>
        <dbReference type="ARBA" id="ARBA00023180"/>
    </source>
</evidence>